<dbReference type="AlphaFoldDB" id="A0A0E9XHR8"/>
<sequence length="50" mass="5762">MLFPQISHNWASTITLNIINKRVCNFYDTCLFLTLPLNMAAKCQLSFVIL</sequence>
<reference evidence="1" key="1">
    <citation type="submission" date="2014-11" db="EMBL/GenBank/DDBJ databases">
        <authorList>
            <person name="Amaro Gonzalez C."/>
        </authorList>
    </citation>
    <scope>NUCLEOTIDE SEQUENCE</scope>
</reference>
<evidence type="ECO:0000313" key="1">
    <source>
        <dbReference type="EMBL" id="JAI01987.1"/>
    </source>
</evidence>
<protein>
    <submittedName>
        <fullName evidence="1">Uncharacterized protein</fullName>
    </submittedName>
</protein>
<reference evidence="1" key="2">
    <citation type="journal article" date="2015" name="Fish Shellfish Immunol.">
        <title>Early steps in the European eel (Anguilla anguilla)-Vibrio vulnificus interaction in the gills: Role of the RtxA13 toxin.</title>
        <authorList>
            <person name="Callol A."/>
            <person name="Pajuelo D."/>
            <person name="Ebbesson L."/>
            <person name="Teles M."/>
            <person name="MacKenzie S."/>
            <person name="Amaro C."/>
        </authorList>
    </citation>
    <scope>NUCLEOTIDE SEQUENCE</scope>
</reference>
<organism evidence="1">
    <name type="scientific">Anguilla anguilla</name>
    <name type="common">European freshwater eel</name>
    <name type="synonym">Muraena anguilla</name>
    <dbReference type="NCBI Taxonomy" id="7936"/>
    <lineage>
        <taxon>Eukaryota</taxon>
        <taxon>Metazoa</taxon>
        <taxon>Chordata</taxon>
        <taxon>Craniata</taxon>
        <taxon>Vertebrata</taxon>
        <taxon>Euteleostomi</taxon>
        <taxon>Actinopterygii</taxon>
        <taxon>Neopterygii</taxon>
        <taxon>Teleostei</taxon>
        <taxon>Anguilliformes</taxon>
        <taxon>Anguillidae</taxon>
        <taxon>Anguilla</taxon>
    </lineage>
</organism>
<accession>A0A0E9XHR8</accession>
<dbReference type="EMBL" id="GBXM01006591">
    <property type="protein sequence ID" value="JAI01987.1"/>
    <property type="molecule type" value="Transcribed_RNA"/>
</dbReference>
<name>A0A0E9XHR8_ANGAN</name>
<proteinExistence type="predicted"/>